<evidence type="ECO:0000313" key="2">
    <source>
        <dbReference type="Proteomes" id="UP001596317"/>
    </source>
</evidence>
<proteinExistence type="predicted"/>
<organism evidence="1 2">
    <name type="scientific">Deinococcus multiflagellatus</name>
    <dbReference type="NCBI Taxonomy" id="1656887"/>
    <lineage>
        <taxon>Bacteria</taxon>
        <taxon>Thermotogati</taxon>
        <taxon>Deinococcota</taxon>
        <taxon>Deinococci</taxon>
        <taxon>Deinococcales</taxon>
        <taxon>Deinococcaceae</taxon>
        <taxon>Deinococcus</taxon>
    </lineage>
</organism>
<reference evidence="2" key="1">
    <citation type="journal article" date="2019" name="Int. J. Syst. Evol. Microbiol.">
        <title>The Global Catalogue of Microorganisms (GCM) 10K type strain sequencing project: providing services to taxonomists for standard genome sequencing and annotation.</title>
        <authorList>
            <consortium name="The Broad Institute Genomics Platform"/>
            <consortium name="The Broad Institute Genome Sequencing Center for Infectious Disease"/>
            <person name="Wu L."/>
            <person name="Ma J."/>
        </authorList>
    </citation>
    <scope>NUCLEOTIDE SEQUENCE [LARGE SCALE GENOMIC DNA]</scope>
    <source>
        <strain evidence="2">CCUG 63830</strain>
    </source>
</reference>
<accession>A0ABW1ZVB7</accession>
<dbReference type="EMBL" id="JBHSWB010000004">
    <property type="protein sequence ID" value="MFC6663805.1"/>
    <property type="molecule type" value="Genomic_DNA"/>
</dbReference>
<comment type="caution">
    <text evidence="1">The sequence shown here is derived from an EMBL/GenBank/DDBJ whole genome shotgun (WGS) entry which is preliminary data.</text>
</comment>
<gene>
    <name evidence="1" type="ORF">ACFP90_27820</name>
</gene>
<dbReference type="Proteomes" id="UP001596317">
    <property type="component" value="Unassembled WGS sequence"/>
</dbReference>
<sequence>MRRYVDCQRPLLRALKAEFGDRPTIRDALSACDHDLSQLSMHLLRTTMIGPPVDP</sequence>
<protein>
    <submittedName>
        <fullName evidence="1">Uncharacterized protein</fullName>
    </submittedName>
</protein>
<evidence type="ECO:0000313" key="1">
    <source>
        <dbReference type="EMBL" id="MFC6663805.1"/>
    </source>
</evidence>
<dbReference type="RefSeq" id="WP_224609936.1">
    <property type="nucleotide sequence ID" value="NZ_JAIQXV010000012.1"/>
</dbReference>
<keyword evidence="2" id="KW-1185">Reference proteome</keyword>
<name>A0ABW1ZVB7_9DEIO</name>